<comment type="similarity">
    <text evidence="2">Belongs to the ORM family.</text>
</comment>
<keyword evidence="9" id="KW-1185">Reference proteome</keyword>
<protein>
    <submittedName>
        <fullName evidence="8">Uncharacterized protein</fullName>
    </submittedName>
</protein>
<dbReference type="GO" id="GO:0090156">
    <property type="term" value="P:intracellular sphingolipid homeostasis"/>
    <property type="evidence" value="ECO:0000318"/>
    <property type="project" value="GO_Central"/>
</dbReference>
<dbReference type="GO" id="GO:2000303">
    <property type="term" value="P:regulation of ceramide biosynthetic process"/>
    <property type="evidence" value="ECO:0007669"/>
    <property type="project" value="UniProtKB-ARBA"/>
</dbReference>
<dbReference type="Proteomes" id="UP000006718">
    <property type="component" value="Chromosome 12"/>
</dbReference>
<comment type="function">
    <text evidence="7">Plays an essential role in the homeostatic regulation of sphingolipid de novo biosynthesis by modulating the activity of the serine palmitoyltransferase (SPT) in response to ceramide levels. When complexed to SPT, the binding of ceramides to its N-terminus stabilizes a conformation that block SPT substrate entry, hence preventing SPT catalytic activity. Through this mechanism, maintains ceramide levels at sufficient concentrations for the production of complex sphingolipids, but which prevents the accumulation of ceramides to levels that trigger apoptosis.</text>
</comment>
<dbReference type="Ensembl" id="ENSMMUT00000091736.1">
    <property type="protein sequence ID" value="ENSMMUP00000076788.1"/>
    <property type="gene ID" value="ENSMMUG00000054941.1"/>
</dbReference>
<dbReference type="GO" id="GO:0030148">
    <property type="term" value="P:sphingolipid biosynthetic process"/>
    <property type="evidence" value="ECO:0000318"/>
    <property type="project" value="GO_Central"/>
</dbReference>
<evidence type="ECO:0000256" key="6">
    <source>
        <dbReference type="ARBA" id="ARBA00038646"/>
    </source>
</evidence>
<dbReference type="PANTHER" id="PTHR12665">
    <property type="entry name" value="ORMDL PROTEINS"/>
    <property type="match status" value="1"/>
</dbReference>
<evidence type="ECO:0000256" key="5">
    <source>
        <dbReference type="ARBA" id="ARBA00023136"/>
    </source>
</evidence>
<comment type="subunit">
    <text evidence="6">Ceramide-sensitive subunit of the serine palmitoyltransferase (SPT) complex, which is also composed of SPTLC1, SPTLC2/3 and SPTSSA/B.</text>
</comment>
<keyword evidence="3" id="KW-0812">Transmembrane</keyword>
<reference evidence="8" key="4">
    <citation type="submission" date="2025-09" db="UniProtKB">
        <authorList>
            <consortium name="Ensembl"/>
        </authorList>
    </citation>
    <scope>IDENTIFICATION</scope>
    <source>
        <strain evidence="8">17573</strain>
    </source>
</reference>
<dbReference type="InParanoid" id="A0A5F8AIJ6"/>
<evidence type="ECO:0000256" key="1">
    <source>
        <dbReference type="ARBA" id="ARBA00004141"/>
    </source>
</evidence>
<comment type="subcellular location">
    <subcellularLocation>
        <location evidence="1">Membrane</location>
        <topology evidence="1">Multi-pass membrane protein</topology>
    </subcellularLocation>
</comment>
<dbReference type="AlphaFoldDB" id="A0A5F8AIJ6"/>
<keyword evidence="4" id="KW-1133">Transmembrane helix</keyword>
<dbReference type="GO" id="GO:0006672">
    <property type="term" value="P:ceramide metabolic process"/>
    <property type="evidence" value="ECO:0000318"/>
    <property type="project" value="GO_Central"/>
</dbReference>
<sequence>LSIPFLIIKLKWTTTNTIYILGMYCFSHTVRGVPATMPREGRGRLRNTWEKTDIQRKFSSCKMFCSVSSVVLYFHAFYIKYDYNHFFLNTEFVLSINIGKMLESHGFRVFGRTTY</sequence>
<name>A0A5F8AIJ6_MACMU</name>
<reference evidence="9" key="1">
    <citation type="journal article" date="2007" name="Science">
        <title>Evolutionary and biomedical insights from the rhesus macaque genome.</title>
        <authorList>
            <person name="Gibbs R.A."/>
            <person name="Rogers J."/>
            <person name="Katze M.G."/>
            <person name="Bumgarner R."/>
            <person name="Weinstock G.M."/>
            <person name="Mardis E.R."/>
            <person name="Remington K.A."/>
            <person name="Strausberg R.L."/>
            <person name="Venter J.C."/>
            <person name="Wilson R.K."/>
            <person name="Batzer M.A."/>
            <person name="Bustamante C.D."/>
            <person name="Eichler E.E."/>
            <person name="Hahn M.W."/>
            <person name="Hardison R.C."/>
            <person name="Makova K.D."/>
            <person name="Miller W."/>
            <person name="Milosavljevic A."/>
            <person name="Palermo R.E."/>
            <person name="Siepel A."/>
            <person name="Sikela J.M."/>
            <person name="Attaway T."/>
            <person name="Bell S."/>
            <person name="Bernard K.E."/>
            <person name="Buhay C.J."/>
            <person name="Chandrabose M.N."/>
            <person name="Dao M."/>
            <person name="Davis C."/>
            <person name="Delehaunty K.D."/>
            <person name="Ding Y."/>
            <person name="Dinh H.H."/>
            <person name="Dugan-Rocha S."/>
            <person name="Fulton L.A."/>
            <person name="Gabisi R.A."/>
            <person name="Garner T.T."/>
            <person name="Godfrey J."/>
            <person name="Hawes A.C."/>
            <person name="Hernandez J."/>
            <person name="Hines S."/>
            <person name="Holder M."/>
            <person name="Hume J."/>
            <person name="Jhangiani S.N."/>
            <person name="Joshi V."/>
            <person name="Khan Z.M."/>
            <person name="Kirkness E.F."/>
            <person name="Cree A."/>
            <person name="Fowler R.G."/>
            <person name="Lee S."/>
            <person name="Lewis L.R."/>
            <person name="Li Z."/>
            <person name="Liu Y.-S."/>
            <person name="Moore S.M."/>
            <person name="Muzny D."/>
            <person name="Nazareth L.V."/>
            <person name="Ngo D.N."/>
            <person name="Okwuonu G.O."/>
            <person name="Pai G."/>
            <person name="Parker D."/>
            <person name="Paul H.A."/>
            <person name="Pfannkoch C."/>
            <person name="Pohl C.S."/>
            <person name="Rogers Y.-H.C."/>
            <person name="Ruiz S.J."/>
            <person name="Sabo A."/>
            <person name="Santibanez J."/>
            <person name="Schneider B.W."/>
            <person name="Smith S.M."/>
            <person name="Sodergren E."/>
            <person name="Svatek A.F."/>
            <person name="Utterback T.R."/>
            <person name="Vattathil S."/>
            <person name="Warren W."/>
            <person name="White C.S."/>
            <person name="Chinwalla A.T."/>
            <person name="Feng Y."/>
            <person name="Halpern A.L."/>
            <person name="Hillier L.W."/>
            <person name="Huang X."/>
            <person name="Minx P."/>
            <person name="Nelson J.O."/>
            <person name="Pepin K.H."/>
            <person name="Qin X."/>
            <person name="Sutton G.G."/>
            <person name="Venter E."/>
            <person name="Walenz B.P."/>
            <person name="Wallis J.W."/>
            <person name="Worley K.C."/>
            <person name="Yang S.-P."/>
            <person name="Jones S.M."/>
            <person name="Marra M.A."/>
            <person name="Rocchi M."/>
            <person name="Schein J.E."/>
            <person name="Baertsch R."/>
            <person name="Clarke L."/>
            <person name="Csuros M."/>
            <person name="Glasscock J."/>
            <person name="Harris R.A."/>
            <person name="Havlak P."/>
            <person name="Jackson A.R."/>
            <person name="Jiang H."/>
            <person name="Liu Y."/>
            <person name="Messina D.N."/>
            <person name="Shen Y."/>
            <person name="Song H.X.-Z."/>
            <person name="Wylie T."/>
            <person name="Zhang L."/>
            <person name="Birney E."/>
            <person name="Han K."/>
            <person name="Konkel M.K."/>
            <person name="Lee J."/>
            <person name="Smit A.F.A."/>
            <person name="Ullmer B."/>
            <person name="Wang H."/>
            <person name="Xing J."/>
            <person name="Burhans R."/>
            <person name="Cheng Z."/>
            <person name="Karro J.E."/>
            <person name="Ma J."/>
            <person name="Raney B."/>
            <person name="She X."/>
            <person name="Cox M.J."/>
            <person name="Demuth J.P."/>
            <person name="Dumas L.J."/>
            <person name="Han S.-G."/>
            <person name="Hopkins J."/>
            <person name="Karimpour-Fard A."/>
            <person name="Kim Y.H."/>
            <person name="Pollack J.R."/>
            <person name="Vinar T."/>
            <person name="Addo-Quaye C."/>
            <person name="Degenhardt J."/>
            <person name="Denby A."/>
            <person name="Hubisz M.J."/>
            <person name="Indap A."/>
            <person name="Kosiol C."/>
            <person name="Lahn B.T."/>
            <person name="Lawson H.A."/>
            <person name="Marklein A."/>
            <person name="Nielsen R."/>
            <person name="Vallender E.J."/>
            <person name="Clark A.G."/>
            <person name="Ferguson B."/>
            <person name="Hernandez R.D."/>
            <person name="Hirani K."/>
            <person name="Kehrer-Sawatzki H."/>
            <person name="Kolb J."/>
            <person name="Patil S."/>
            <person name="Pu L.-L."/>
            <person name="Ren Y."/>
            <person name="Smith D.G."/>
            <person name="Wheeler D.A."/>
            <person name="Schenck I."/>
            <person name="Ball E.V."/>
            <person name="Chen R."/>
            <person name="Cooper D.N."/>
            <person name="Giardine B."/>
            <person name="Hsu F."/>
            <person name="Kent W.J."/>
            <person name="Lesk A."/>
            <person name="Nelson D.L."/>
            <person name="O'brien W.E."/>
            <person name="Pruefer K."/>
            <person name="Stenson P.D."/>
            <person name="Wallace J.C."/>
            <person name="Ke H."/>
            <person name="Liu X.-M."/>
            <person name="Wang P."/>
            <person name="Xiang A.P."/>
            <person name="Yang F."/>
            <person name="Barber G.P."/>
            <person name="Haussler D."/>
            <person name="Karolchik D."/>
            <person name="Kern A.D."/>
            <person name="Kuhn R.M."/>
            <person name="Smith K.E."/>
            <person name="Zwieg A.S."/>
        </authorList>
    </citation>
    <scope>NUCLEOTIDE SEQUENCE [LARGE SCALE GENOMIC DNA]</scope>
    <source>
        <strain evidence="9">17573</strain>
    </source>
</reference>
<evidence type="ECO:0000256" key="3">
    <source>
        <dbReference type="ARBA" id="ARBA00022692"/>
    </source>
</evidence>
<dbReference type="GO" id="GO:0017059">
    <property type="term" value="C:serine palmitoyltransferase complex"/>
    <property type="evidence" value="ECO:0000318"/>
    <property type="project" value="GO_Central"/>
</dbReference>
<dbReference type="InterPro" id="IPR007203">
    <property type="entry name" value="ORMDL"/>
</dbReference>
<evidence type="ECO:0000313" key="8">
    <source>
        <dbReference type="Ensembl" id="ENSMMUP00000076788.1"/>
    </source>
</evidence>
<proteinExistence type="inferred from homology"/>
<dbReference type="SMR" id="A0A5F8AIJ6"/>
<reference evidence="8" key="2">
    <citation type="submission" date="2019-01" db="EMBL/GenBank/DDBJ databases">
        <authorList>
            <person name="Graves T."/>
            <person name="Eichler E.E."/>
            <person name="Wilson R.K."/>
        </authorList>
    </citation>
    <scope>NUCLEOTIDE SEQUENCE [LARGE SCALE GENOMIC DNA]</scope>
    <source>
        <strain evidence="8">17573</strain>
    </source>
</reference>
<evidence type="ECO:0000256" key="7">
    <source>
        <dbReference type="ARBA" id="ARBA00045896"/>
    </source>
</evidence>
<dbReference type="STRING" id="9544.ENSMMUP00000076788"/>
<keyword evidence="5" id="KW-0472">Membrane</keyword>
<dbReference type="VEuPathDB" id="HostDB:ENSMMUG00000054941"/>
<accession>A0A5F8AIJ6</accession>
<evidence type="ECO:0000256" key="4">
    <source>
        <dbReference type="ARBA" id="ARBA00022989"/>
    </source>
</evidence>
<dbReference type="Pfam" id="PF04061">
    <property type="entry name" value="ORMDL"/>
    <property type="match status" value="1"/>
</dbReference>
<evidence type="ECO:0000256" key="2">
    <source>
        <dbReference type="ARBA" id="ARBA00007649"/>
    </source>
</evidence>
<dbReference type="GO" id="GO:0005789">
    <property type="term" value="C:endoplasmic reticulum membrane"/>
    <property type="evidence" value="ECO:0007669"/>
    <property type="project" value="InterPro"/>
</dbReference>
<reference evidence="8" key="3">
    <citation type="submission" date="2025-08" db="UniProtKB">
        <authorList>
            <consortium name="Ensembl"/>
        </authorList>
    </citation>
    <scope>IDENTIFICATION</scope>
    <source>
        <strain evidence="8">17573</strain>
    </source>
</reference>
<evidence type="ECO:0000313" key="9">
    <source>
        <dbReference type="Proteomes" id="UP000006718"/>
    </source>
</evidence>
<organism evidence="8 9">
    <name type="scientific">Macaca mulatta</name>
    <name type="common">Rhesus macaque</name>
    <dbReference type="NCBI Taxonomy" id="9544"/>
    <lineage>
        <taxon>Eukaryota</taxon>
        <taxon>Metazoa</taxon>
        <taxon>Chordata</taxon>
        <taxon>Craniata</taxon>
        <taxon>Vertebrata</taxon>
        <taxon>Euteleostomi</taxon>
        <taxon>Mammalia</taxon>
        <taxon>Eutheria</taxon>
        <taxon>Euarchontoglires</taxon>
        <taxon>Primates</taxon>
        <taxon>Haplorrhini</taxon>
        <taxon>Catarrhini</taxon>
        <taxon>Cercopithecidae</taxon>
        <taxon>Cercopithecinae</taxon>
        <taxon>Macaca</taxon>
    </lineage>
</organism>